<keyword evidence="15" id="KW-1185">Reference proteome</keyword>
<dbReference type="PANTHER" id="PTHR32089:SF39">
    <property type="entry name" value="METHYL-ACCEPTING CHEMOTAXIS PROTEIN HLYB"/>
    <property type="match status" value="1"/>
</dbReference>
<keyword evidence="5 11" id="KW-0812">Transmembrane</keyword>
<dbReference type="PROSITE" id="PS50885">
    <property type="entry name" value="HAMP"/>
    <property type="match status" value="1"/>
</dbReference>
<dbReference type="PROSITE" id="PS50111">
    <property type="entry name" value="CHEMOTAXIS_TRANSDUC_2"/>
    <property type="match status" value="1"/>
</dbReference>
<sequence length="794" mass="86746">MTVSIKTRLILMGTLLAVVPTVIVGLILSQNALNKGAQALQESTQKQLILSRDLTAQSIETYFSFIEKQAISLSQNNSTIAAAEAFSDAFADYPTNKVAADEPKLIDYYQNQFDKNYKSINAGESSNPGNILSALSPLAKAAQVTYISNNKAPLGEKDSLVSSGDGTTYDGVHSTFHPMFRQFQKEFGFYDVFIADAKTGHVVYSVFKELDFGTSLLTGPYKNTGLGEAFKKAINDKNTTKTHLIDFAPYGPSYNASASFISSPIIKNGKVIAVLIFQMPIDRINNVMVHHEKWEKSGLGETGQTYLVGHDGIMHSNERMLIQDKAAFLETAKKAGFSNNTLKFIENRNTTIGTVKVNSKALDSAISGKEGFLIGNNYLNTPSLSAFKPLNIRDVNWIIISEKNQSEAFAPIVTLKDSVYSTLAVVSLIALVVGALLGLLLANVIVRPINNMVKLMHDIAEGEGDLTQRLPTNSKDELADLAKGINLFINHIDKTFSSVIASVIRLKPISEDITDVNTQLSIATDQQKYQAGKVNECLSETNESTKQVEVELEEIRQASSEGNVIVNTSEKVVNQVAQTMKELSVDVAQAVDALSKLKGDTDRIAGIIDVINSIAEQTNLLALNAAIEAARAGEAGRGFAVVADEVRSLASKTRQSTDEVASMVEAIQNGTQEVVKRMENSKSNADQSSIHVNDAIQSLSQVKGAMDTITGRVSQIATAITSQQNNFLDVTAHYDEMRNSFVKINQQTEHSTMVGKDVIKLSDNIMVHINRFKVTDKDWSLNRRNLIRQESKEQ</sequence>
<dbReference type="EMBL" id="RIZG01000005">
    <property type="protein sequence ID" value="RNF50432.1"/>
    <property type="molecule type" value="Genomic_DNA"/>
</dbReference>
<dbReference type="Gene3D" id="3.30.450.20">
    <property type="entry name" value="PAS domain"/>
    <property type="match status" value="1"/>
</dbReference>
<feature type="domain" description="HAMP" evidence="13">
    <location>
        <begin position="443"/>
        <end position="497"/>
    </location>
</feature>
<evidence type="ECO:0000256" key="5">
    <source>
        <dbReference type="ARBA" id="ARBA00022692"/>
    </source>
</evidence>
<feature type="transmembrane region" description="Helical" evidence="11">
    <location>
        <begin position="419"/>
        <end position="446"/>
    </location>
</feature>
<keyword evidence="8 10" id="KW-0807">Transducer</keyword>
<evidence type="ECO:0000256" key="9">
    <source>
        <dbReference type="ARBA" id="ARBA00029447"/>
    </source>
</evidence>
<dbReference type="SUPFAM" id="SSF58104">
    <property type="entry name" value="Methyl-accepting chemotaxis protein (MCP) signaling domain"/>
    <property type="match status" value="1"/>
</dbReference>
<dbReference type="CDD" id="cd06225">
    <property type="entry name" value="HAMP"/>
    <property type="match status" value="1"/>
</dbReference>
<evidence type="ECO:0000256" key="8">
    <source>
        <dbReference type="ARBA" id="ARBA00023224"/>
    </source>
</evidence>
<organism evidence="14 15">
    <name type="scientific">Marinomonas hwangdonensis</name>
    <dbReference type="NCBI Taxonomy" id="1053647"/>
    <lineage>
        <taxon>Bacteria</taxon>
        <taxon>Pseudomonadati</taxon>
        <taxon>Pseudomonadota</taxon>
        <taxon>Gammaproteobacteria</taxon>
        <taxon>Oceanospirillales</taxon>
        <taxon>Oceanospirillaceae</taxon>
        <taxon>Marinomonas</taxon>
    </lineage>
</organism>
<dbReference type="SMART" id="SM00283">
    <property type="entry name" value="MA"/>
    <property type="match status" value="1"/>
</dbReference>
<dbReference type="Gene3D" id="1.10.287.950">
    <property type="entry name" value="Methyl-accepting chemotaxis protein"/>
    <property type="match status" value="1"/>
</dbReference>
<dbReference type="AlphaFoldDB" id="A0A3M8Q3Q3"/>
<dbReference type="OrthoDB" id="9806704at2"/>
<dbReference type="Proteomes" id="UP000280507">
    <property type="component" value="Unassembled WGS sequence"/>
</dbReference>
<dbReference type="CDD" id="cd11386">
    <property type="entry name" value="MCP_signal"/>
    <property type="match status" value="1"/>
</dbReference>
<dbReference type="GO" id="GO:0007165">
    <property type="term" value="P:signal transduction"/>
    <property type="evidence" value="ECO:0007669"/>
    <property type="project" value="UniProtKB-KW"/>
</dbReference>
<evidence type="ECO:0000256" key="3">
    <source>
        <dbReference type="ARBA" id="ARBA00022481"/>
    </source>
</evidence>
<dbReference type="Pfam" id="PF00015">
    <property type="entry name" value="MCPsignal"/>
    <property type="match status" value="1"/>
</dbReference>
<reference evidence="14 15" key="1">
    <citation type="journal article" date="2012" name="Int. J. Syst. Evol. Microbiol.">
        <title>Marinomonas hwangdonensis sp. nov., isolated from seawater.</title>
        <authorList>
            <person name="Jung Y.T."/>
            <person name="Oh T.K."/>
            <person name="Yoon J.H."/>
        </authorList>
    </citation>
    <scope>NUCLEOTIDE SEQUENCE [LARGE SCALE GENOMIC DNA]</scope>
    <source>
        <strain evidence="14 15">HDW-15</strain>
    </source>
</reference>
<accession>A0A3M8Q3Q3</accession>
<comment type="similarity">
    <text evidence="9">Belongs to the methyl-accepting chemotaxis (MCP) protein family.</text>
</comment>
<gene>
    <name evidence="14" type="ORF">EBI00_09580</name>
</gene>
<comment type="subcellular location">
    <subcellularLocation>
        <location evidence="1">Cell membrane</location>
        <topology evidence="1">Multi-pass membrane protein</topology>
    </subcellularLocation>
</comment>
<dbReference type="FunFam" id="1.10.287.950:FF:000001">
    <property type="entry name" value="Methyl-accepting chemotaxis sensory transducer"/>
    <property type="match status" value="1"/>
</dbReference>
<comment type="caution">
    <text evidence="14">The sequence shown here is derived from an EMBL/GenBank/DDBJ whole genome shotgun (WGS) entry which is preliminary data.</text>
</comment>
<evidence type="ECO:0000256" key="1">
    <source>
        <dbReference type="ARBA" id="ARBA00004651"/>
    </source>
</evidence>
<dbReference type="GO" id="GO:0006935">
    <property type="term" value="P:chemotaxis"/>
    <property type="evidence" value="ECO:0007669"/>
    <property type="project" value="UniProtKB-KW"/>
</dbReference>
<evidence type="ECO:0000256" key="10">
    <source>
        <dbReference type="PROSITE-ProRule" id="PRU00284"/>
    </source>
</evidence>
<keyword evidence="2" id="KW-1003">Cell membrane</keyword>
<evidence type="ECO:0000259" key="13">
    <source>
        <dbReference type="PROSITE" id="PS50885"/>
    </source>
</evidence>
<feature type="transmembrane region" description="Helical" evidence="11">
    <location>
        <begin position="9"/>
        <end position="28"/>
    </location>
</feature>
<evidence type="ECO:0000256" key="6">
    <source>
        <dbReference type="ARBA" id="ARBA00022989"/>
    </source>
</evidence>
<keyword evidence="6 11" id="KW-1133">Transmembrane helix</keyword>
<evidence type="ECO:0000313" key="14">
    <source>
        <dbReference type="EMBL" id="RNF50432.1"/>
    </source>
</evidence>
<evidence type="ECO:0000256" key="11">
    <source>
        <dbReference type="SAM" id="Phobius"/>
    </source>
</evidence>
<feature type="domain" description="Methyl-accepting transducer" evidence="12">
    <location>
        <begin position="502"/>
        <end position="738"/>
    </location>
</feature>
<evidence type="ECO:0000259" key="12">
    <source>
        <dbReference type="PROSITE" id="PS50111"/>
    </source>
</evidence>
<evidence type="ECO:0000256" key="2">
    <source>
        <dbReference type="ARBA" id="ARBA00022475"/>
    </source>
</evidence>
<dbReference type="Pfam" id="PF00672">
    <property type="entry name" value="HAMP"/>
    <property type="match status" value="1"/>
</dbReference>
<evidence type="ECO:0000256" key="7">
    <source>
        <dbReference type="ARBA" id="ARBA00023136"/>
    </source>
</evidence>
<dbReference type="GO" id="GO:0005886">
    <property type="term" value="C:plasma membrane"/>
    <property type="evidence" value="ECO:0007669"/>
    <property type="project" value="UniProtKB-SubCell"/>
</dbReference>
<dbReference type="PANTHER" id="PTHR32089">
    <property type="entry name" value="METHYL-ACCEPTING CHEMOTAXIS PROTEIN MCPB"/>
    <property type="match status" value="1"/>
</dbReference>
<evidence type="ECO:0000256" key="4">
    <source>
        <dbReference type="ARBA" id="ARBA00022500"/>
    </source>
</evidence>
<protein>
    <submittedName>
        <fullName evidence="14">Methyl-accepting chemotaxis protein</fullName>
    </submittedName>
</protein>
<name>A0A3M8Q3Q3_9GAMM</name>
<keyword evidence="3" id="KW-0488">Methylation</keyword>
<proteinExistence type="inferred from homology"/>
<dbReference type="SMART" id="SM00304">
    <property type="entry name" value="HAMP"/>
    <property type="match status" value="1"/>
</dbReference>
<dbReference type="RefSeq" id="WP_123095718.1">
    <property type="nucleotide sequence ID" value="NZ_RIZG01000005.1"/>
</dbReference>
<dbReference type="InterPro" id="IPR004089">
    <property type="entry name" value="MCPsignal_dom"/>
</dbReference>
<evidence type="ECO:0000313" key="15">
    <source>
        <dbReference type="Proteomes" id="UP000280507"/>
    </source>
</evidence>
<keyword evidence="7 11" id="KW-0472">Membrane</keyword>
<keyword evidence="4" id="KW-0145">Chemotaxis</keyword>
<dbReference type="InterPro" id="IPR003660">
    <property type="entry name" value="HAMP_dom"/>
</dbReference>